<feature type="region of interest" description="Disordered" evidence="1">
    <location>
        <begin position="82"/>
        <end position="102"/>
    </location>
</feature>
<protein>
    <submittedName>
        <fullName evidence="2">Uncharacterized protein</fullName>
    </submittedName>
</protein>
<keyword evidence="3" id="KW-1185">Reference proteome</keyword>
<comment type="caution">
    <text evidence="2">The sequence shown here is derived from an EMBL/GenBank/DDBJ whole genome shotgun (WGS) entry which is preliminary data.</text>
</comment>
<dbReference type="PANTHER" id="PTHR33096:SF1">
    <property type="entry name" value="CXC1-LIKE CYSTEINE CLUSTER ASSOCIATED WITH KDZ TRANSPOSASES DOMAIN-CONTAINING PROTEIN"/>
    <property type="match status" value="1"/>
</dbReference>
<reference evidence="2 3" key="1">
    <citation type="submission" date="2017-12" db="EMBL/GenBank/DDBJ databases">
        <title>Gene loss provides genomic basis for host adaptation in cereal stripe rust fungi.</title>
        <authorList>
            <person name="Xia C."/>
        </authorList>
    </citation>
    <scope>NUCLEOTIDE SEQUENCE [LARGE SCALE GENOMIC DNA]</scope>
    <source>
        <strain evidence="2 3">93TX-2</strain>
    </source>
</reference>
<evidence type="ECO:0000313" key="3">
    <source>
        <dbReference type="Proteomes" id="UP000238274"/>
    </source>
</evidence>
<dbReference type="EMBL" id="PKSM01000161">
    <property type="protein sequence ID" value="POW06245.1"/>
    <property type="molecule type" value="Genomic_DNA"/>
</dbReference>
<dbReference type="VEuPathDB" id="FungiDB:PSTT_02017"/>
<evidence type="ECO:0000313" key="2">
    <source>
        <dbReference type="EMBL" id="POW06245.1"/>
    </source>
</evidence>
<organism evidence="2 3">
    <name type="scientific">Puccinia striiformis</name>
    <dbReference type="NCBI Taxonomy" id="27350"/>
    <lineage>
        <taxon>Eukaryota</taxon>
        <taxon>Fungi</taxon>
        <taxon>Dikarya</taxon>
        <taxon>Basidiomycota</taxon>
        <taxon>Pucciniomycotina</taxon>
        <taxon>Pucciniomycetes</taxon>
        <taxon>Pucciniales</taxon>
        <taxon>Pucciniaceae</taxon>
        <taxon>Puccinia</taxon>
    </lineage>
</organism>
<name>A0A2S4V9U7_9BASI</name>
<reference evidence="3" key="3">
    <citation type="journal article" date="2018" name="Mol. Plant Microbe Interact.">
        <title>Genome sequence resources for the wheat stripe rust pathogen (Puccinia striiformis f. sp. tritici) and the barley stripe rust pathogen (Puccinia striiformis f. sp. hordei).</title>
        <authorList>
            <person name="Xia C."/>
            <person name="Wang M."/>
            <person name="Yin C."/>
            <person name="Cornejo O.E."/>
            <person name="Hulbert S.H."/>
            <person name="Chen X."/>
        </authorList>
    </citation>
    <scope>NUCLEOTIDE SEQUENCE [LARGE SCALE GENOMIC DNA]</scope>
    <source>
        <strain evidence="3">93TX-2</strain>
    </source>
</reference>
<dbReference type="VEuPathDB" id="FungiDB:PSHT_10431"/>
<dbReference type="PANTHER" id="PTHR33096">
    <property type="entry name" value="CXC2 DOMAIN-CONTAINING PROTEIN"/>
    <property type="match status" value="1"/>
</dbReference>
<dbReference type="OrthoDB" id="3364670at2759"/>
<accession>A0A2S4V9U7</accession>
<dbReference type="Proteomes" id="UP000238274">
    <property type="component" value="Unassembled WGS sequence"/>
</dbReference>
<sequence>MNKHGLIWYDYTTPLNTDDATFSQYVVDWIKHKYKVAREKGDTARAQLAELTRVPNEFSLDQSNYNRKFFESQWQDQQSFQQNHTTTTLETLSPIPTGLRNSPHHLRRRINQLANPGTYDSIMESLIEISEAQEQQISVEVDFTSFPDAMVELNSEEQNVRLLIWHAKSRLYAHAVLNLPENRPLTYNSFTNHSLENSFWQDVYLFHLQAPWAKHADARAGIQTVLVIDRTNGEKDIISKEFKCAMSWAVELHTSIRAKLEDSSLDLGECEEEDKLALVKSMLEEELLIHESLMRSWAGDVLELWKIVYGIAPLDHPWFRLINSLPPPRVHVVEDQQIEVRSEDIIHNLDEGDENAGSDDVDGEEIRAEDLLNLLNIASGDPATDK</sequence>
<evidence type="ECO:0000256" key="1">
    <source>
        <dbReference type="SAM" id="MobiDB-lite"/>
    </source>
</evidence>
<dbReference type="AlphaFoldDB" id="A0A2S4V9U7"/>
<reference evidence="3" key="2">
    <citation type="journal article" date="2018" name="BMC Genomics">
        <title>Genomic insights into host adaptation between the wheat stripe rust pathogen (Puccinia striiformis f. sp. tritici) and the barley stripe rust pathogen (Puccinia striiformis f. sp. hordei).</title>
        <authorList>
            <person name="Xia C."/>
            <person name="Wang M."/>
            <person name="Yin C."/>
            <person name="Cornejo O.E."/>
            <person name="Hulbert S.H."/>
            <person name="Chen X."/>
        </authorList>
    </citation>
    <scope>NUCLEOTIDE SEQUENCE [LARGE SCALE GENOMIC DNA]</scope>
    <source>
        <strain evidence="3">93TX-2</strain>
    </source>
</reference>
<gene>
    <name evidence="2" type="ORF">PSHT_10431</name>
</gene>
<proteinExistence type="predicted"/>